<accession>A0A011THJ5</accession>
<dbReference type="HOGENOM" id="CLU_078530_0_0_5"/>
<evidence type="ECO:0000256" key="3">
    <source>
        <dbReference type="ARBA" id="ARBA00022692"/>
    </source>
</evidence>
<dbReference type="PANTHER" id="PTHR39087:SF2">
    <property type="entry name" value="UPF0104 MEMBRANE PROTEIN MJ1595"/>
    <property type="match status" value="1"/>
</dbReference>
<keyword evidence="3 6" id="KW-0812">Transmembrane</keyword>
<feature type="transmembrane region" description="Helical" evidence="6">
    <location>
        <begin position="293"/>
        <end position="312"/>
    </location>
</feature>
<reference evidence="7 8" key="1">
    <citation type="submission" date="2014-02" db="EMBL/GenBank/DDBJ databases">
        <title>Aquamicrobium defluvii Genome sequencing.</title>
        <authorList>
            <person name="Wang X."/>
        </authorList>
    </citation>
    <scope>NUCLEOTIDE SEQUENCE [LARGE SCALE GENOMIC DNA]</scope>
    <source>
        <strain evidence="7 8">W13Z1</strain>
    </source>
</reference>
<dbReference type="Pfam" id="PF03706">
    <property type="entry name" value="LPG_synthase_TM"/>
    <property type="match status" value="1"/>
</dbReference>
<protein>
    <submittedName>
        <fullName evidence="7">Membrane protein</fullName>
    </submittedName>
</protein>
<dbReference type="Proteomes" id="UP000019849">
    <property type="component" value="Unassembled WGS sequence"/>
</dbReference>
<dbReference type="PANTHER" id="PTHR39087">
    <property type="entry name" value="UPF0104 MEMBRANE PROTEIN MJ1595"/>
    <property type="match status" value="1"/>
</dbReference>
<evidence type="ECO:0000256" key="1">
    <source>
        <dbReference type="ARBA" id="ARBA00004651"/>
    </source>
</evidence>
<dbReference type="EMBL" id="JENY01000025">
    <property type="protein sequence ID" value="EXL03412.1"/>
    <property type="molecule type" value="Genomic_DNA"/>
</dbReference>
<dbReference type="InterPro" id="IPR022791">
    <property type="entry name" value="L-PG_synthase/AglD"/>
</dbReference>
<dbReference type="GO" id="GO:0005886">
    <property type="term" value="C:plasma membrane"/>
    <property type="evidence" value="ECO:0007669"/>
    <property type="project" value="UniProtKB-SubCell"/>
</dbReference>
<name>A0A011THJ5_9HYPH</name>
<feature type="transmembrane region" description="Helical" evidence="6">
    <location>
        <begin position="48"/>
        <end position="66"/>
    </location>
</feature>
<dbReference type="STRING" id="69279.BG36_12350"/>
<proteinExistence type="predicted"/>
<evidence type="ECO:0000313" key="8">
    <source>
        <dbReference type="Proteomes" id="UP000019849"/>
    </source>
</evidence>
<feature type="transmembrane region" description="Helical" evidence="6">
    <location>
        <begin position="216"/>
        <end position="236"/>
    </location>
</feature>
<evidence type="ECO:0000256" key="6">
    <source>
        <dbReference type="SAM" id="Phobius"/>
    </source>
</evidence>
<evidence type="ECO:0000256" key="4">
    <source>
        <dbReference type="ARBA" id="ARBA00022989"/>
    </source>
</evidence>
<comment type="subcellular location">
    <subcellularLocation>
        <location evidence="1">Cell membrane</location>
        <topology evidence="1">Multi-pass membrane protein</topology>
    </subcellularLocation>
</comment>
<keyword evidence="2" id="KW-1003">Cell membrane</keyword>
<gene>
    <name evidence="7" type="ORF">BG36_12350</name>
</gene>
<keyword evidence="5 6" id="KW-0472">Membrane</keyword>
<feature type="transmembrane region" description="Helical" evidence="6">
    <location>
        <begin position="158"/>
        <end position="174"/>
    </location>
</feature>
<dbReference type="PATRIC" id="fig|69279.3.peg.3560"/>
<feature type="transmembrane region" description="Helical" evidence="6">
    <location>
        <begin position="17"/>
        <end position="36"/>
    </location>
</feature>
<organism evidence="7 8">
    <name type="scientific">Aquamicrobium defluvii</name>
    <dbReference type="NCBI Taxonomy" id="69279"/>
    <lineage>
        <taxon>Bacteria</taxon>
        <taxon>Pseudomonadati</taxon>
        <taxon>Pseudomonadota</taxon>
        <taxon>Alphaproteobacteria</taxon>
        <taxon>Hyphomicrobiales</taxon>
        <taxon>Phyllobacteriaceae</taxon>
        <taxon>Aquamicrobium</taxon>
    </lineage>
</organism>
<dbReference type="eggNOG" id="COG0392">
    <property type="taxonomic scope" value="Bacteria"/>
</dbReference>
<feature type="transmembrane region" description="Helical" evidence="6">
    <location>
        <begin position="133"/>
        <end position="152"/>
    </location>
</feature>
<keyword evidence="4 6" id="KW-1133">Transmembrane helix</keyword>
<dbReference type="OrthoDB" id="421014at2"/>
<evidence type="ECO:0000256" key="2">
    <source>
        <dbReference type="ARBA" id="ARBA00022475"/>
    </source>
</evidence>
<comment type="caution">
    <text evidence="7">The sequence shown here is derived from an EMBL/GenBank/DDBJ whole genome shotgun (WGS) entry which is preliminary data.</text>
</comment>
<evidence type="ECO:0000313" key="7">
    <source>
        <dbReference type="EMBL" id="EXL03412.1"/>
    </source>
</evidence>
<evidence type="ECO:0000256" key="5">
    <source>
        <dbReference type="ARBA" id="ARBA00023136"/>
    </source>
</evidence>
<sequence length="325" mass="35317">MIVFRMAMKQWVARHRAALLSATVVSAYLIFLQWMFGWNTILSQWKDVGAWAIVFAICLMMGSYLLRAWRIHDYFPTETRGHFGRLFRLTQLHNLLNIMLPFRSGEIGFPVLMRAEFGVSIARSTSALLVMRLLDLHALLAAGGVGVVLAFAHNPLGWIGWFIFLFLPAAGFAFRRRAIGLAHAFAPQRARYLVSELEAGLPENAGRFLRAWCTTLLNWFAKLAMLAAILMMLGVAPPSAAVGGALGGELSSVLPFHAPAGVGTYPAAITAGALAFGSPATSTALETLGRAGINLHLLVIVSSLAGTLFSLAGARRRNHTGETDR</sequence>
<dbReference type="AlphaFoldDB" id="A0A011THJ5"/>